<keyword evidence="4" id="KW-1185">Reference proteome</keyword>
<dbReference type="AlphaFoldDB" id="A0A7S9H0Z8"/>
<evidence type="ECO:0000313" key="4">
    <source>
        <dbReference type="Proteomes" id="UP000594621"/>
    </source>
</evidence>
<dbReference type="EMBL" id="CP061379">
    <property type="protein sequence ID" value="QPF92230.1"/>
    <property type="molecule type" value="Genomic_DNA"/>
</dbReference>
<feature type="transmembrane region" description="Helical" evidence="1">
    <location>
        <begin position="12"/>
        <end position="32"/>
    </location>
</feature>
<evidence type="ECO:0000259" key="2">
    <source>
        <dbReference type="Pfam" id="PF11127"/>
    </source>
</evidence>
<feature type="domain" description="Inner membrane protein YgaP-like transmembrane" evidence="2">
    <location>
        <begin position="4"/>
        <end position="60"/>
    </location>
</feature>
<proteinExistence type="predicted"/>
<keyword evidence="1" id="KW-0812">Transmembrane</keyword>
<dbReference type="InterPro" id="IPR021309">
    <property type="entry name" value="YgaP-like_TM"/>
</dbReference>
<dbReference type="RefSeq" id="WP_195801771.1">
    <property type="nucleotide sequence ID" value="NZ_CP061379.1"/>
</dbReference>
<dbReference type="KEGG" id="bcou:IC761_02700"/>
<protein>
    <submittedName>
        <fullName evidence="3">DUF2892 domain-containing protein</fullName>
    </submittedName>
</protein>
<feature type="transmembrane region" description="Helical" evidence="1">
    <location>
        <begin position="38"/>
        <end position="62"/>
    </location>
</feature>
<sequence>MWYRKNVGRWERAARLIGGGLMLICGVVALHASPLGLLLSGAGVVTLVTGVFGYCPACAIGGREPLKG</sequence>
<gene>
    <name evidence="3" type="ORF">IC761_02700</name>
</gene>
<accession>A0A7S9H0Z8</accession>
<evidence type="ECO:0000256" key="1">
    <source>
        <dbReference type="SAM" id="Phobius"/>
    </source>
</evidence>
<keyword evidence="1" id="KW-1133">Transmembrane helix</keyword>
<keyword evidence="1" id="KW-0472">Membrane</keyword>
<organism evidence="3 4">
    <name type="scientific">Bradyrhizobium commune</name>
    <dbReference type="NCBI Taxonomy" id="83627"/>
    <lineage>
        <taxon>Bacteria</taxon>
        <taxon>Pseudomonadati</taxon>
        <taxon>Pseudomonadota</taxon>
        <taxon>Alphaproteobacteria</taxon>
        <taxon>Hyphomicrobiales</taxon>
        <taxon>Nitrobacteraceae</taxon>
        <taxon>Bradyrhizobium</taxon>
    </lineage>
</organism>
<evidence type="ECO:0000313" key="3">
    <source>
        <dbReference type="EMBL" id="QPF92230.1"/>
    </source>
</evidence>
<name>A0A7S9H0Z8_9BRAD</name>
<reference evidence="3 4" key="1">
    <citation type="submission" date="2020-09" db="EMBL/GenBank/DDBJ databases">
        <title>Complete genomes of bradyrhizobia occurring on native shrubby legumes in Australia.</title>
        <authorList>
            <person name="Lafay B."/>
        </authorList>
    </citation>
    <scope>NUCLEOTIDE SEQUENCE [LARGE SCALE GENOMIC DNA]</scope>
    <source>
        <strain evidence="3 4">BDV5040</strain>
    </source>
</reference>
<dbReference type="Proteomes" id="UP000594621">
    <property type="component" value="Chromosome"/>
</dbReference>
<dbReference type="Pfam" id="PF11127">
    <property type="entry name" value="YgaP-like_TM"/>
    <property type="match status" value="1"/>
</dbReference>